<name>A0A8T2RB42_CERRI</name>
<dbReference type="InterPro" id="IPR032430">
    <property type="entry name" value="Blm10_mid"/>
</dbReference>
<dbReference type="OMA" id="ECTQLVP"/>
<proteinExistence type="inferred from homology"/>
<dbReference type="Pfam" id="PF11919">
    <property type="entry name" value="PSME4_C"/>
    <property type="match status" value="1"/>
</dbReference>
<dbReference type="GO" id="GO:0016504">
    <property type="term" value="F:peptidase activator activity"/>
    <property type="evidence" value="ECO:0007669"/>
    <property type="project" value="InterPro"/>
</dbReference>
<evidence type="ECO:0000259" key="5">
    <source>
        <dbReference type="Pfam" id="PF11919"/>
    </source>
</evidence>
<dbReference type="InterPro" id="IPR016024">
    <property type="entry name" value="ARM-type_fold"/>
</dbReference>
<feature type="domain" description="Proteasome activator Blm10 middle HEAT repeats region" evidence="6">
    <location>
        <begin position="533"/>
        <end position="836"/>
    </location>
</feature>
<dbReference type="GO" id="GO:0005829">
    <property type="term" value="C:cytosol"/>
    <property type="evidence" value="ECO:0007669"/>
    <property type="project" value="TreeGrafter"/>
</dbReference>
<dbReference type="InterPro" id="IPR035309">
    <property type="entry name" value="PSME4"/>
</dbReference>
<evidence type="ECO:0000259" key="6">
    <source>
        <dbReference type="Pfam" id="PF16507"/>
    </source>
</evidence>
<evidence type="ECO:0000313" key="8">
    <source>
        <dbReference type="Proteomes" id="UP000825935"/>
    </source>
</evidence>
<dbReference type="GO" id="GO:0006281">
    <property type="term" value="P:DNA repair"/>
    <property type="evidence" value="ECO:0007669"/>
    <property type="project" value="UniProtKB-KW"/>
</dbReference>
<comment type="similarity">
    <text evidence="1">Belongs to the BLM10 family.</text>
</comment>
<dbReference type="PANTHER" id="PTHR32170:SF3">
    <property type="entry name" value="PROTEASOME ACTIVATOR COMPLEX SUBUNIT 4"/>
    <property type="match status" value="1"/>
</dbReference>
<dbReference type="Gene3D" id="1.25.10.10">
    <property type="entry name" value="Leucine-rich Repeat Variant"/>
    <property type="match status" value="1"/>
</dbReference>
<dbReference type="GO" id="GO:0005634">
    <property type="term" value="C:nucleus"/>
    <property type="evidence" value="ECO:0007669"/>
    <property type="project" value="TreeGrafter"/>
</dbReference>
<gene>
    <name evidence="7" type="ORF">KP509_28G034600</name>
</gene>
<evidence type="ECO:0000256" key="4">
    <source>
        <dbReference type="ARBA" id="ARBA00023204"/>
    </source>
</evidence>
<evidence type="ECO:0000256" key="3">
    <source>
        <dbReference type="ARBA" id="ARBA00022763"/>
    </source>
</evidence>
<accession>A0A8T2RB42</accession>
<evidence type="ECO:0008006" key="9">
    <source>
        <dbReference type="Google" id="ProtNLM"/>
    </source>
</evidence>
<dbReference type="InterPro" id="IPR011989">
    <property type="entry name" value="ARM-like"/>
</dbReference>
<dbReference type="PANTHER" id="PTHR32170">
    <property type="entry name" value="PROTEASOME ACTIVATOR COMPLEX SUBUNIT 4"/>
    <property type="match status" value="1"/>
</dbReference>
<dbReference type="OrthoDB" id="17907at2759"/>
<dbReference type="Proteomes" id="UP000825935">
    <property type="component" value="Chromosome 28"/>
</dbReference>
<evidence type="ECO:0000256" key="2">
    <source>
        <dbReference type="ARBA" id="ARBA00022737"/>
    </source>
</evidence>
<evidence type="ECO:0000256" key="1">
    <source>
        <dbReference type="ARBA" id="ARBA00005739"/>
    </source>
</evidence>
<organism evidence="7 8">
    <name type="scientific">Ceratopteris richardii</name>
    <name type="common">Triangle waterfern</name>
    <dbReference type="NCBI Taxonomy" id="49495"/>
    <lineage>
        <taxon>Eukaryota</taxon>
        <taxon>Viridiplantae</taxon>
        <taxon>Streptophyta</taxon>
        <taxon>Embryophyta</taxon>
        <taxon>Tracheophyta</taxon>
        <taxon>Polypodiopsida</taxon>
        <taxon>Polypodiidae</taxon>
        <taxon>Polypodiales</taxon>
        <taxon>Pteridineae</taxon>
        <taxon>Pteridaceae</taxon>
        <taxon>Parkerioideae</taxon>
        <taxon>Ceratopteris</taxon>
    </lineage>
</organism>
<dbReference type="InterPro" id="IPR021843">
    <property type="entry name" value="PSME4_C"/>
</dbReference>
<dbReference type="GO" id="GO:0010499">
    <property type="term" value="P:proteasomal ubiquitin-independent protein catabolic process"/>
    <property type="evidence" value="ECO:0007669"/>
    <property type="project" value="TreeGrafter"/>
</dbReference>
<dbReference type="GO" id="GO:0070628">
    <property type="term" value="F:proteasome binding"/>
    <property type="evidence" value="ECO:0007669"/>
    <property type="project" value="InterPro"/>
</dbReference>
<keyword evidence="4" id="KW-0234">DNA repair</keyword>
<evidence type="ECO:0000313" key="7">
    <source>
        <dbReference type="EMBL" id="KAH7293639.1"/>
    </source>
</evidence>
<feature type="domain" description="Proteasome activator complex subunit 4 C-terminal" evidence="5">
    <location>
        <begin position="1754"/>
        <end position="1833"/>
    </location>
</feature>
<sequence>MHLLNAWLPPPVAEQTHLEIEAFSKAVRLLQHDCSPVQLADTPYASLKWISVFNNFLKSKSDLALYDIEIFITVILRLFLHRKENYYLQVRWGRVLYKYLKKFSKKLSIVLDWRSFYDAFMHAVFLRRTSFEGFYMQARYSKILSNVVCKCRRYFSEGSAAEIWAQFRPMLNDLSHNASLEALGFISLFLPTNPEQEPQFFTSEWFAECLRLWDGVTYCQYWNSQWLSLVGRCIRNNVYMPHLHLEPFVPALFSQFLRSFEVPVAKTSGVFPYQREVTREIILAFPSEWSHSIPKNVAKSIVYLLQPNGSAQRHLSCLVDLLEQYYHPSNGGPWTTSLERFLRHTVVFFLKRLADEDRKHSYNVEIEQGFSHFLTEEERKRFVEIILRLIKRGQYSKSSSLAYTSAKALSELAYFEPILVLPTSIRCFYTALSSVTATHQLHAAIKILALSARTLLMGSAINIEFPVTYPNDELVLDCKRILESAMFDLLSGLDANDPPKTTATLQFFCSIFSSLEIIRSDADDSSSLLVIDWSKWLDEFLGRLFSLLLHLESDNHIHAAVEGEKPLFGKSFLVRNDSFYQSVLQVLFSRLTLNLYRQALRSIAKFVHNHTVSGAAAEIGLLCSAIVYANPSHGISELMKPIMTSVLSSLKECTSTGVYGIPSAQAASHGKASISPAMEMLIVYQLNVISLGLMYSAEHVIQYEDLVRDIMNTSFAVPSGKVNEAGSHFLSAILQTVTVYYPLNQYRISKSYSGLDGIEEWISMKVDSGIEEKGPLWHLPSQNEVSFANELLEMHLKAALVQLQAVCSESYQGDSGNEKEQLRVLLLRINGSLRGVGSCLPEFMCSSSKSSTDEVQPHFMSGAAGAAVGSAYLREAAAETLHLACNYFLSKWSDDIFLLSLLADSIAAVGNPGSLEYSEWISTEESIKAELESLSEHSSNHLTGHFVKGRKRPKWLIIERVFSHTTWRASQSQYNQYRISHESKRELPKHIFLIMEDLTRLSLHNYDAVRKIAATSMTKFFKRYPSSISQSIPALLTSLKDPLVPEHEAIGSCALLSSRPITRQLTEDFCALSDFFLAVLNSAHQKSMKAQSAITELFQGFMLRFAGLPMHNDQNITVGSSASYASLVTEIQVFCSKNDFTHWRYNMMAQGMLILLSARGSSSNCCQGNHDFHVQSSIQGHFLHNLKSDFPPVRLMSLGILLFLLQKSSNKQESNICSEDNNTISEESSSLKQSVITLFSQEKFGNTVFRNISVDHHFTDEHSKSHQITTASAAALFGDSSMSIVKVLGQVRSWPRTRTADVIAKGEGFSPNFAKFFKRLVQTGGSTVLNSFRAPLEEATRDPDDRGIQCAAAEAIAGFLHSDVDCVLKSWDDWLQPLFKQLTSSCSVETTTEWAACIRFAATGKCKLGKRSPLIRPMLLRCLLEPLPASASSNTVVKHFTFASAALWEIPPSEESLDEIPYNQCLLEEALKFVRHSAPQVREVIGLALCVTGTNIESLNSLREFSRLGEFSSKGINSIDMTDWKASIISQTLSEVLKCQRCVIEAKEVESINNISLVMNGQSVSEETVEMEDAVRLTETVLYLIISTMKSGRSKMLMDIITELLHPVLSLQETSHKDLSALAKVAMQFLKFQVFPQTHISKSVSAILAAANDSNWHTRIASLNFIQAFVYRHTFLLPVESSTNIWNTVKALLSDPQVEVKELASITLTGIMKGFDEQLFCGFCDSQLEAASKYLNELKRGRKSVNVSETGTDVHAVVLGMSSCIQSVPYDMPSWLPKMVTTLLRFSKENSAAIRATVRKCLSEFRRTHSDAWSSQKHMFNEEELEVWNKLHLNSACLYLL</sequence>
<keyword evidence="3" id="KW-0227">DNA damage</keyword>
<reference evidence="7" key="1">
    <citation type="submission" date="2021-08" db="EMBL/GenBank/DDBJ databases">
        <title>WGS assembly of Ceratopteris richardii.</title>
        <authorList>
            <person name="Marchant D.B."/>
            <person name="Chen G."/>
            <person name="Jenkins J."/>
            <person name="Shu S."/>
            <person name="Leebens-Mack J."/>
            <person name="Grimwood J."/>
            <person name="Schmutz J."/>
            <person name="Soltis P."/>
            <person name="Soltis D."/>
            <person name="Chen Z.-H."/>
        </authorList>
    </citation>
    <scope>NUCLEOTIDE SEQUENCE</scope>
    <source>
        <strain evidence="7">Whitten #5841</strain>
        <tissue evidence="7">Leaf</tissue>
    </source>
</reference>
<comment type="caution">
    <text evidence="7">The sequence shown here is derived from an EMBL/GenBank/DDBJ whole genome shotgun (WGS) entry which is preliminary data.</text>
</comment>
<keyword evidence="2" id="KW-0677">Repeat</keyword>
<feature type="domain" description="Proteasome activator Blm10 middle HEAT repeats region" evidence="6">
    <location>
        <begin position="315"/>
        <end position="524"/>
    </location>
</feature>
<protein>
    <recommendedName>
        <fullName evidence="9">Proteasome activator subunit 4</fullName>
    </recommendedName>
</protein>
<dbReference type="SUPFAM" id="SSF48371">
    <property type="entry name" value="ARM repeat"/>
    <property type="match status" value="2"/>
</dbReference>
<dbReference type="Pfam" id="PF16507">
    <property type="entry name" value="HEAT_PSME4_mid"/>
    <property type="match status" value="2"/>
</dbReference>
<dbReference type="EMBL" id="CM035433">
    <property type="protein sequence ID" value="KAH7293639.1"/>
    <property type="molecule type" value="Genomic_DNA"/>
</dbReference>
<keyword evidence="8" id="KW-1185">Reference proteome</keyword>